<feature type="compositionally biased region" description="Basic and acidic residues" evidence="1">
    <location>
        <begin position="48"/>
        <end position="60"/>
    </location>
</feature>
<proteinExistence type="predicted"/>
<evidence type="ECO:0000256" key="1">
    <source>
        <dbReference type="SAM" id="MobiDB-lite"/>
    </source>
</evidence>
<feature type="region of interest" description="Disordered" evidence="1">
    <location>
        <begin position="39"/>
        <end position="60"/>
    </location>
</feature>
<reference evidence="2 3" key="1">
    <citation type="submission" date="2017-05" db="EMBL/GenBank/DDBJ databases">
        <title>Genome sequence of Candidatus Fukatsuia symbiotica and Candidatus Hamiltonella defensa from Acyrthosiphon pisum strain 5D.</title>
        <authorList>
            <person name="Patel V.A."/>
            <person name="Chevignon G."/>
            <person name="Russell J.A."/>
            <person name="Oliver K.M."/>
        </authorList>
    </citation>
    <scope>NUCLEOTIDE SEQUENCE [LARGE SCALE GENOMIC DNA]</scope>
    <source>
        <strain evidence="2 3">5D</strain>
    </source>
</reference>
<protein>
    <recommendedName>
        <fullName evidence="4">Integrase</fullName>
    </recommendedName>
</protein>
<name>A0A2U8I2S0_9GAMM</name>
<dbReference type="Proteomes" id="UP000261875">
    <property type="component" value="Chromosome"/>
</dbReference>
<dbReference type="KEGG" id="fsm:CCS41_01065"/>
<keyword evidence="3" id="KW-1185">Reference proteome</keyword>
<dbReference type="GO" id="GO:0006310">
    <property type="term" value="P:DNA recombination"/>
    <property type="evidence" value="ECO:0007669"/>
    <property type="project" value="InterPro"/>
</dbReference>
<accession>A0A2U8I2S0</accession>
<evidence type="ECO:0000313" key="3">
    <source>
        <dbReference type="Proteomes" id="UP000261875"/>
    </source>
</evidence>
<dbReference type="GO" id="GO:0003677">
    <property type="term" value="F:DNA binding"/>
    <property type="evidence" value="ECO:0007669"/>
    <property type="project" value="InterPro"/>
</dbReference>
<evidence type="ECO:0008006" key="4">
    <source>
        <dbReference type="Google" id="ProtNLM"/>
    </source>
</evidence>
<sequence length="60" mass="6743">MTGMSASSQRLRNLKGEGGISARLYSEARDKDFVQKLLGHKPSAMTNKYHDSRGSEWDEI</sequence>
<evidence type="ECO:0000313" key="2">
    <source>
        <dbReference type="EMBL" id="AWK13403.1"/>
    </source>
</evidence>
<dbReference type="InterPro" id="IPR013762">
    <property type="entry name" value="Integrase-like_cat_sf"/>
</dbReference>
<dbReference type="RefSeq" id="WP_072549982.1">
    <property type="nucleotide sequence ID" value="NZ_CP021659.1"/>
</dbReference>
<dbReference type="Gene3D" id="1.10.443.10">
    <property type="entry name" value="Intergrase catalytic core"/>
    <property type="match status" value="1"/>
</dbReference>
<dbReference type="GO" id="GO:0015074">
    <property type="term" value="P:DNA integration"/>
    <property type="evidence" value="ECO:0007669"/>
    <property type="project" value="InterPro"/>
</dbReference>
<dbReference type="AlphaFoldDB" id="A0A2U8I2S0"/>
<gene>
    <name evidence="2" type="ORF">CCS41_01065</name>
</gene>
<dbReference type="EMBL" id="CP021659">
    <property type="protein sequence ID" value="AWK13403.1"/>
    <property type="molecule type" value="Genomic_DNA"/>
</dbReference>
<organism evidence="2 3">
    <name type="scientific">Candidatus Fukatsuia symbiotica</name>
    <dbReference type="NCBI Taxonomy" id="1878942"/>
    <lineage>
        <taxon>Bacteria</taxon>
        <taxon>Pseudomonadati</taxon>
        <taxon>Pseudomonadota</taxon>
        <taxon>Gammaproteobacteria</taxon>
        <taxon>Enterobacterales</taxon>
        <taxon>Yersiniaceae</taxon>
        <taxon>Candidatus Fukatsuia</taxon>
    </lineage>
</organism>